<dbReference type="RefSeq" id="YP_008004331.1">
    <property type="nucleotide sequence ID" value="NC_021248.1"/>
</dbReference>
<reference evidence="1" key="1">
    <citation type="journal article" date="2013" name="J. Virol.">
        <title>New Insights into the Evolution of Entomopoxvirinae from the Complete Genome Sequences of Four Entomopoxviruses Infecting Adoxophyes honmai, Choristoneura biennis, Choristoneura rosaceana, and Mythimna separata.</title>
        <authorList>
            <person name="Theze J."/>
            <person name="Takatsuka J."/>
            <person name="Li Z."/>
            <person name="Gallais J."/>
            <person name="Doucet D."/>
            <person name="Arif B."/>
            <person name="Nakai M."/>
            <person name="Herniou E.A."/>
        </authorList>
    </citation>
    <scope>NUCLEOTIDE SEQUENCE</scope>
</reference>
<dbReference type="InterPro" id="IPR045369">
    <property type="entry name" value="DUF5887"/>
</dbReference>
<dbReference type="GeneID" id="15613251"/>
<evidence type="ECO:0000313" key="2">
    <source>
        <dbReference type="Proteomes" id="UP000792220"/>
    </source>
</evidence>
<dbReference type="EMBL" id="HF679132">
    <property type="protein sequence ID" value="CCU55829.1"/>
    <property type="molecule type" value="Genomic_DNA"/>
</dbReference>
<dbReference type="OrthoDB" id="15403at10239"/>
<name>A0A916P1G3_CBEPV</name>
<proteinExistence type="predicted"/>
<organismHost>
    <name type="scientific">Choristoneura fumiferana</name>
    <name type="common">Spruce budworm moth</name>
    <name type="synonym">Archips fumiferana</name>
    <dbReference type="NCBI Taxonomy" id="7141"/>
</organismHost>
<protein>
    <submittedName>
        <fullName evidence="1">Uncharacterized protein</fullName>
    </submittedName>
</protein>
<accession>A0A916P1G3</accession>
<dbReference type="Pfam" id="PF19234">
    <property type="entry name" value="DUF5887"/>
    <property type="match status" value="1"/>
</dbReference>
<sequence length="186" mass="22388">MNKKFQYLGFKMDKKIPVAIDNKIYIRDSEYNISNFKLINFIYDKNDLMISEQSTIYSKQNLLYGEYIFNSNKDYMGIITNKLENRYSISQDNDNMIRINNVYNVNIKNQEFPILYCDKEFPNNDILMNYLKLVPQRSRREITIYRLFMKTIIIIHENERNIGEIIFNNPCISEYLGENDNVNFFN</sequence>
<dbReference type="KEGG" id="vg:15613251"/>
<keyword evidence="2" id="KW-1185">Reference proteome</keyword>
<dbReference type="Proteomes" id="UP000792220">
    <property type="component" value="Genome"/>
</dbReference>
<evidence type="ECO:0000313" key="1">
    <source>
        <dbReference type="EMBL" id="CCU55829.1"/>
    </source>
</evidence>
<organism evidence="1 2">
    <name type="scientific">Choristoneura biennis entomopoxvirus</name>
    <name type="common">CbEPV</name>
    <dbReference type="NCBI Taxonomy" id="10288"/>
    <lineage>
        <taxon>Viruses</taxon>
        <taxon>Varidnaviria</taxon>
        <taxon>Bamfordvirae</taxon>
        <taxon>Nucleocytoviricota</taxon>
        <taxon>Pokkesviricetes</taxon>
        <taxon>Chitovirales</taxon>
        <taxon>Poxviridae</taxon>
        <taxon>Entomopoxvirinae</taxon>
        <taxon>Betaentomopoxvirus</taxon>
        <taxon>Betaentomopoxvirus cbiennis</taxon>
    </lineage>
</organism>
<gene>
    <name evidence="1" type="ORF">CHBEV_261</name>
</gene>